<name>A0A5N6R9U4_9ROSI</name>
<reference evidence="3 4" key="1">
    <citation type="submission" date="2019-06" db="EMBL/GenBank/DDBJ databases">
        <title>A chromosomal-level reference genome of Carpinus fangiana (Coryloideae, Betulaceae).</title>
        <authorList>
            <person name="Yang X."/>
            <person name="Wang Z."/>
            <person name="Zhang L."/>
            <person name="Hao G."/>
            <person name="Liu J."/>
            <person name="Yang Y."/>
        </authorList>
    </citation>
    <scope>NUCLEOTIDE SEQUENCE [LARGE SCALE GENOMIC DNA]</scope>
    <source>
        <strain evidence="3">Cfa_2016G</strain>
        <tissue evidence="3">Leaf</tissue>
    </source>
</reference>
<evidence type="ECO:0000256" key="2">
    <source>
        <dbReference type="SAM" id="Phobius"/>
    </source>
</evidence>
<dbReference type="PANTHER" id="PTHR34379">
    <property type="entry name" value="OS07G0553800 PROTEIN"/>
    <property type="match status" value="1"/>
</dbReference>
<accession>A0A5N6R9U4</accession>
<evidence type="ECO:0000256" key="1">
    <source>
        <dbReference type="SAM" id="MobiDB-lite"/>
    </source>
</evidence>
<sequence length="251" mass="28146">MKNALRNKFLLCFRPVVDNMEAVLEPEGVGVGDSGGDRPAVIQVLPCISVVGNKEETKKMLTPKRNLSRVIKAVMFETLLSKRLRDRKQSLSVKPERSHDLFDEKSVNRASEDTNIDQETTPTTTSGLSHSSSFRSSSVNSTRSLPDTTKQDCSPNHQVQAVVEKPEKVEKGCSGFNSGIHLLVISLIITILWGRLCAILFASICAYFVPRRHAGCGRQESVIKLEKTESREHKKKVIMEGFLERNHHRRH</sequence>
<feature type="compositionally biased region" description="Basic and acidic residues" evidence="1">
    <location>
        <begin position="94"/>
        <end position="112"/>
    </location>
</feature>
<keyword evidence="2" id="KW-0812">Transmembrane</keyword>
<organism evidence="3 4">
    <name type="scientific">Carpinus fangiana</name>
    <dbReference type="NCBI Taxonomy" id="176857"/>
    <lineage>
        <taxon>Eukaryota</taxon>
        <taxon>Viridiplantae</taxon>
        <taxon>Streptophyta</taxon>
        <taxon>Embryophyta</taxon>
        <taxon>Tracheophyta</taxon>
        <taxon>Spermatophyta</taxon>
        <taxon>Magnoliopsida</taxon>
        <taxon>eudicotyledons</taxon>
        <taxon>Gunneridae</taxon>
        <taxon>Pentapetalae</taxon>
        <taxon>rosids</taxon>
        <taxon>fabids</taxon>
        <taxon>Fagales</taxon>
        <taxon>Betulaceae</taxon>
        <taxon>Carpinus</taxon>
    </lineage>
</organism>
<protein>
    <submittedName>
        <fullName evidence="3">Uncharacterized protein</fullName>
    </submittedName>
</protein>
<dbReference type="Proteomes" id="UP000327013">
    <property type="component" value="Chromosome 6"/>
</dbReference>
<feature type="transmembrane region" description="Helical" evidence="2">
    <location>
        <begin position="180"/>
        <end position="209"/>
    </location>
</feature>
<gene>
    <name evidence="3" type="ORF">FH972_014502</name>
</gene>
<feature type="compositionally biased region" description="Low complexity" evidence="1">
    <location>
        <begin position="120"/>
        <end position="144"/>
    </location>
</feature>
<proteinExistence type="predicted"/>
<keyword evidence="4" id="KW-1185">Reference proteome</keyword>
<dbReference type="InterPro" id="IPR040411">
    <property type="entry name" value="At5g23160-like"/>
</dbReference>
<dbReference type="EMBL" id="CM017326">
    <property type="protein sequence ID" value="KAE8075815.1"/>
    <property type="molecule type" value="Genomic_DNA"/>
</dbReference>
<evidence type="ECO:0000313" key="4">
    <source>
        <dbReference type="Proteomes" id="UP000327013"/>
    </source>
</evidence>
<dbReference type="AlphaFoldDB" id="A0A5N6R9U4"/>
<keyword evidence="2" id="KW-1133">Transmembrane helix</keyword>
<feature type="compositionally biased region" description="Polar residues" evidence="1">
    <location>
        <begin position="145"/>
        <end position="157"/>
    </location>
</feature>
<dbReference type="OrthoDB" id="771184at2759"/>
<dbReference type="PANTHER" id="PTHR34379:SF15">
    <property type="entry name" value="PROTEIN, PUTATIVE-RELATED"/>
    <property type="match status" value="1"/>
</dbReference>
<keyword evidence="2" id="KW-0472">Membrane</keyword>
<feature type="region of interest" description="Disordered" evidence="1">
    <location>
        <begin position="87"/>
        <end position="157"/>
    </location>
</feature>
<evidence type="ECO:0000313" key="3">
    <source>
        <dbReference type="EMBL" id="KAE8075815.1"/>
    </source>
</evidence>